<dbReference type="InterPro" id="IPR029068">
    <property type="entry name" value="Glyas_Bleomycin-R_OHBP_Dase"/>
</dbReference>
<dbReference type="SUPFAM" id="SSF54593">
    <property type="entry name" value="Glyoxalase/Bleomycin resistance protein/Dihydroxybiphenyl dioxygenase"/>
    <property type="match status" value="1"/>
</dbReference>
<reference evidence="3 6" key="2">
    <citation type="submission" date="2021-01" db="EMBL/GenBank/DDBJ databases">
        <title>Whole genome shotgun sequence of Cellulomonas oligotrophica NBRC 109435.</title>
        <authorList>
            <person name="Komaki H."/>
            <person name="Tamura T."/>
        </authorList>
    </citation>
    <scope>NUCLEOTIDE SEQUENCE [LARGE SCALE GENOMIC DNA]</scope>
    <source>
        <strain evidence="3 6">NBRC 109435</strain>
    </source>
</reference>
<evidence type="ECO:0000259" key="2">
    <source>
        <dbReference type="Pfam" id="PF06983"/>
    </source>
</evidence>
<dbReference type="AlphaFoldDB" id="A0A7Y9JZZ9"/>
<dbReference type="RefSeq" id="WP_140459304.1">
    <property type="nucleotide sequence ID" value="NZ_BAABFI010000001.1"/>
</dbReference>
<gene>
    <name evidence="3" type="primary">phnB</name>
    <name evidence="4" type="ORF">BKA21_002344</name>
    <name evidence="3" type="ORF">Col01nite_15780</name>
</gene>
<dbReference type="EMBL" id="JACCBK010000001">
    <property type="protein sequence ID" value="NYD86795.1"/>
    <property type="molecule type" value="Genomic_DNA"/>
</dbReference>
<dbReference type="Gene3D" id="3.10.180.10">
    <property type="entry name" value="2,3-Dihydroxybiphenyl 1,2-Dioxygenase, domain 1"/>
    <property type="match status" value="1"/>
</dbReference>
<evidence type="ECO:0000313" key="4">
    <source>
        <dbReference type="EMBL" id="NYD86795.1"/>
    </source>
</evidence>
<proteinExistence type="predicted"/>
<accession>A0A7Y9JZZ9</accession>
<dbReference type="Pfam" id="PF06983">
    <property type="entry name" value="3-dmu-9_3-mt"/>
    <property type="match status" value="1"/>
</dbReference>
<dbReference type="InterPro" id="IPR028973">
    <property type="entry name" value="PhnB-like"/>
</dbReference>
<feature type="domain" description="PhnB-like" evidence="2">
    <location>
        <begin position="5"/>
        <end position="132"/>
    </location>
</feature>
<dbReference type="PANTHER" id="PTHR33990">
    <property type="entry name" value="PROTEIN YJDN-RELATED"/>
    <property type="match status" value="1"/>
</dbReference>
<evidence type="ECO:0000313" key="6">
    <source>
        <dbReference type="Proteomes" id="UP000618382"/>
    </source>
</evidence>
<evidence type="ECO:0000313" key="5">
    <source>
        <dbReference type="Proteomes" id="UP000577956"/>
    </source>
</evidence>
<sequence length="140" mass="14804">MVQLNPYLGFRDTAREAMTFYASVLGGEPTFSTFADFGMSDDPAEADKVMHSQLQLPGGGVLMAADTPTSMPLPAESSVTVSLSGGPEESEHLHQVFARLAEGGTNVMPLDKAPWGDEFGMCTDRFGTGWMVNVAGAPAD</sequence>
<dbReference type="CDD" id="cd06588">
    <property type="entry name" value="PhnB_like"/>
    <property type="match status" value="1"/>
</dbReference>
<dbReference type="EMBL" id="BONN01000003">
    <property type="protein sequence ID" value="GIG32419.1"/>
    <property type="molecule type" value="Genomic_DNA"/>
</dbReference>
<feature type="region of interest" description="Disordered" evidence="1">
    <location>
        <begin position="66"/>
        <end position="87"/>
    </location>
</feature>
<evidence type="ECO:0000256" key="1">
    <source>
        <dbReference type="SAM" id="MobiDB-lite"/>
    </source>
</evidence>
<keyword evidence="6" id="KW-1185">Reference proteome</keyword>
<name>A0A7Y9JZZ9_9CELL</name>
<protein>
    <submittedName>
        <fullName evidence="4">PhnB protein</fullName>
    </submittedName>
    <submittedName>
        <fullName evidence="3">VOC family protein</fullName>
    </submittedName>
</protein>
<comment type="caution">
    <text evidence="4">The sequence shown here is derived from an EMBL/GenBank/DDBJ whole genome shotgun (WGS) entry which is preliminary data.</text>
</comment>
<organism evidence="4 5">
    <name type="scientific">Cellulomonas oligotrophica</name>
    <dbReference type="NCBI Taxonomy" id="931536"/>
    <lineage>
        <taxon>Bacteria</taxon>
        <taxon>Bacillati</taxon>
        <taxon>Actinomycetota</taxon>
        <taxon>Actinomycetes</taxon>
        <taxon>Micrococcales</taxon>
        <taxon>Cellulomonadaceae</taxon>
        <taxon>Cellulomonas</taxon>
    </lineage>
</organism>
<dbReference type="Proteomes" id="UP000618382">
    <property type="component" value="Unassembled WGS sequence"/>
</dbReference>
<reference evidence="4 5" key="1">
    <citation type="submission" date="2020-07" db="EMBL/GenBank/DDBJ databases">
        <title>Sequencing the genomes of 1000 actinobacteria strains.</title>
        <authorList>
            <person name="Klenk H.-P."/>
        </authorList>
    </citation>
    <scope>NUCLEOTIDE SEQUENCE [LARGE SCALE GENOMIC DNA]</scope>
    <source>
        <strain evidence="4 5">DSM 24482</strain>
    </source>
</reference>
<dbReference type="Proteomes" id="UP000577956">
    <property type="component" value="Unassembled WGS sequence"/>
</dbReference>
<dbReference type="PANTHER" id="PTHR33990:SF1">
    <property type="entry name" value="PROTEIN YJDN"/>
    <property type="match status" value="1"/>
</dbReference>
<evidence type="ECO:0000313" key="3">
    <source>
        <dbReference type="EMBL" id="GIG32419.1"/>
    </source>
</evidence>